<dbReference type="EMBL" id="JAAZNL010000003">
    <property type="protein sequence ID" value="NMB69641.1"/>
    <property type="molecule type" value="Genomic_DNA"/>
</dbReference>
<dbReference type="AlphaFoldDB" id="A0A7X9DJJ0"/>
<protein>
    <submittedName>
        <fullName evidence="2">ATP synthase F0 subunit C</fullName>
    </submittedName>
</protein>
<evidence type="ECO:0000256" key="1">
    <source>
        <dbReference type="SAM" id="Phobius"/>
    </source>
</evidence>
<feature type="transmembrane region" description="Helical" evidence="1">
    <location>
        <begin position="191"/>
        <end position="212"/>
    </location>
</feature>
<keyword evidence="1" id="KW-1133">Transmembrane helix</keyword>
<gene>
    <name evidence="2" type="ORF">GYA27_00355</name>
</gene>
<sequence length="258" mass="27495">MKYCSITFKLFLYPILVLALTFISYKALALSSGTAFSVPIESEAPVGSIISYTTGKYVLAFKNYDENIFGVVTDVAATSVEDINLEKYKLVVNSGETPVLVTNKNGEIKKGDFITSSETPGVGMKATQSGQVIGIALEDFVTANNDEVGLVAVFMNVKSQFIALSGTTNVLSALKAGLESPFLSPIITLRYILAALVTGASFVIGFVSFGRISGSSVEALGRNPLAGGSIKRVVFFNFLLTFSIMLGGLFIAYLILIM</sequence>
<comment type="caution">
    <text evidence="2">The sequence shown here is derived from an EMBL/GenBank/DDBJ whole genome shotgun (WGS) entry which is preliminary data.</text>
</comment>
<evidence type="ECO:0000313" key="2">
    <source>
        <dbReference type="EMBL" id="NMB69641.1"/>
    </source>
</evidence>
<dbReference type="CDD" id="cd00313">
    <property type="entry name" value="ATP-synt_Fo_Vo_Ao_c"/>
    <property type="match status" value="1"/>
</dbReference>
<reference evidence="2 3" key="1">
    <citation type="journal article" date="2020" name="Biotechnol. Biofuels">
        <title>New insights from the biogas microbiome by comprehensive genome-resolved metagenomics of nearly 1600 species originating from multiple anaerobic digesters.</title>
        <authorList>
            <person name="Campanaro S."/>
            <person name="Treu L."/>
            <person name="Rodriguez-R L.M."/>
            <person name="Kovalovszki A."/>
            <person name="Ziels R.M."/>
            <person name="Maus I."/>
            <person name="Zhu X."/>
            <person name="Kougias P.G."/>
            <person name="Basile A."/>
            <person name="Luo G."/>
            <person name="Schluter A."/>
            <person name="Konstantinidis K.T."/>
            <person name="Angelidaki I."/>
        </authorList>
    </citation>
    <scope>NUCLEOTIDE SEQUENCE [LARGE SCALE GENOMIC DNA]</scope>
    <source>
        <strain evidence="2">AS27yjCOA_165</strain>
    </source>
</reference>
<dbReference type="Proteomes" id="UP000526033">
    <property type="component" value="Unassembled WGS sequence"/>
</dbReference>
<name>A0A7X9DJJ0_UNCKA</name>
<evidence type="ECO:0000313" key="3">
    <source>
        <dbReference type="Proteomes" id="UP000526033"/>
    </source>
</evidence>
<organism evidence="2 3">
    <name type="scientific">candidate division WWE3 bacterium</name>
    <dbReference type="NCBI Taxonomy" id="2053526"/>
    <lineage>
        <taxon>Bacteria</taxon>
        <taxon>Katanobacteria</taxon>
    </lineage>
</organism>
<proteinExistence type="predicted"/>
<keyword evidence="1" id="KW-0812">Transmembrane</keyword>
<keyword evidence="1" id="KW-0472">Membrane</keyword>
<feature type="transmembrane region" description="Helical" evidence="1">
    <location>
        <begin position="233"/>
        <end position="256"/>
    </location>
</feature>
<accession>A0A7X9DJJ0</accession>